<proteinExistence type="predicted"/>
<dbReference type="InterPro" id="IPR001387">
    <property type="entry name" value="Cro/C1-type_HTH"/>
</dbReference>
<reference evidence="2 5" key="1">
    <citation type="submission" date="2018-06" db="EMBL/GenBank/DDBJ databases">
        <title>Genomic Encyclopedia of Type Strains, Phase III (KMG-III): the genomes of soil and plant-associated and newly described type strains.</title>
        <authorList>
            <person name="Whitman W."/>
        </authorList>
    </citation>
    <scope>NUCLEOTIDE SEQUENCE [LARGE SCALE GENOMIC DNA]</scope>
    <source>
        <strain evidence="2 5">CECT 7022</strain>
    </source>
</reference>
<dbReference type="Proteomes" id="UP000247790">
    <property type="component" value="Unassembled WGS sequence"/>
</dbReference>
<dbReference type="Gene3D" id="1.10.260.40">
    <property type="entry name" value="lambda repressor-like DNA-binding domains"/>
    <property type="match status" value="1"/>
</dbReference>
<organism evidence="2 5">
    <name type="scientific">Paenibacillus barcinonensis</name>
    <dbReference type="NCBI Taxonomy" id="198119"/>
    <lineage>
        <taxon>Bacteria</taxon>
        <taxon>Bacillati</taxon>
        <taxon>Bacillota</taxon>
        <taxon>Bacilli</taxon>
        <taxon>Bacillales</taxon>
        <taxon>Paenibacillaceae</taxon>
        <taxon>Paenibacillus</taxon>
    </lineage>
</organism>
<evidence type="ECO:0000313" key="6">
    <source>
        <dbReference type="Proteomes" id="UP000509327"/>
    </source>
</evidence>
<dbReference type="GO" id="GO:0003677">
    <property type="term" value="F:DNA binding"/>
    <property type="evidence" value="ECO:0007669"/>
    <property type="project" value="UniProtKB-KW"/>
</dbReference>
<evidence type="ECO:0000313" key="4">
    <source>
        <dbReference type="EMBL" id="QKS59423.1"/>
    </source>
</evidence>
<dbReference type="EMBL" id="CP054614">
    <property type="protein sequence ID" value="QKS59423.1"/>
    <property type="molecule type" value="Genomic_DNA"/>
</dbReference>
<dbReference type="CDD" id="cd00093">
    <property type="entry name" value="HTH_XRE"/>
    <property type="match status" value="1"/>
</dbReference>
<name>A0A2V4WA86_PAEBA</name>
<keyword evidence="2" id="KW-0238">DNA-binding</keyword>
<dbReference type="EMBL" id="CP054614">
    <property type="protein sequence ID" value="QKS59365.1"/>
    <property type="molecule type" value="Genomic_DNA"/>
</dbReference>
<protein>
    <submittedName>
        <fullName evidence="2">DNA-binding Xre family transcriptional regulator</fullName>
    </submittedName>
    <submittedName>
        <fullName evidence="3">Helix-turn-helix transcriptional regulator</fullName>
    </submittedName>
</protein>
<dbReference type="EMBL" id="QJSW01000001">
    <property type="protein sequence ID" value="PYE52471.1"/>
    <property type="molecule type" value="Genomic_DNA"/>
</dbReference>
<evidence type="ECO:0000259" key="1">
    <source>
        <dbReference type="PROSITE" id="PS50943"/>
    </source>
</evidence>
<evidence type="ECO:0000313" key="5">
    <source>
        <dbReference type="Proteomes" id="UP000247790"/>
    </source>
</evidence>
<evidence type="ECO:0000313" key="2">
    <source>
        <dbReference type="EMBL" id="PYE52471.1"/>
    </source>
</evidence>
<dbReference type="Proteomes" id="UP000509327">
    <property type="component" value="Chromosome"/>
</dbReference>
<dbReference type="SMART" id="SM00530">
    <property type="entry name" value="HTH_XRE"/>
    <property type="match status" value="1"/>
</dbReference>
<evidence type="ECO:0000313" key="3">
    <source>
        <dbReference type="EMBL" id="QKS59365.1"/>
    </source>
</evidence>
<dbReference type="InterPro" id="IPR010982">
    <property type="entry name" value="Lambda_DNA-bd_dom_sf"/>
</dbReference>
<dbReference type="RefSeq" id="WP_167433568.1">
    <property type="nucleotide sequence ID" value="NZ_QJSW01000001.1"/>
</dbReference>
<gene>
    <name evidence="2" type="ORF">DFQ00_101409</name>
    <name evidence="3" type="ORF">HUB98_26275</name>
    <name evidence="4" type="ORF">HUB98_26605</name>
</gene>
<dbReference type="SUPFAM" id="SSF47413">
    <property type="entry name" value="lambda repressor-like DNA-binding domains"/>
    <property type="match status" value="1"/>
</dbReference>
<accession>A0A2V4WA86</accession>
<dbReference type="Pfam" id="PF13443">
    <property type="entry name" value="HTH_26"/>
    <property type="match status" value="1"/>
</dbReference>
<dbReference type="PROSITE" id="PS50943">
    <property type="entry name" value="HTH_CROC1"/>
    <property type="match status" value="1"/>
</dbReference>
<feature type="domain" description="HTH cro/C1-type" evidence="1">
    <location>
        <begin position="16"/>
        <end position="64"/>
    </location>
</feature>
<reference evidence="3 6" key="2">
    <citation type="submission" date="2020-06" db="EMBL/GenBank/DDBJ databases">
        <title>Complete genome of Paenibacillus barcinonensis KACC11450.</title>
        <authorList>
            <person name="Kim M."/>
            <person name="Park Y.-J."/>
            <person name="Shin J.-H."/>
        </authorList>
    </citation>
    <scope>NUCLEOTIDE SEQUENCE [LARGE SCALE GENOMIC DNA]</scope>
    <source>
        <strain evidence="3 6">KACC11450</strain>
    </source>
</reference>
<dbReference type="AlphaFoldDB" id="A0A2V4WA86"/>
<keyword evidence="6" id="KW-1185">Reference proteome</keyword>
<sequence length="69" mass="8020">MNPVPGRSRLPYLLAKRKIKQTDLARELNLTEGFISQVISGKKYFSYQNAAHAARILRCTMEELHEWDD</sequence>